<feature type="compositionally biased region" description="Basic and acidic residues" evidence="1">
    <location>
        <begin position="74"/>
        <end position="105"/>
    </location>
</feature>
<dbReference type="RefSeq" id="WP_004828498.1">
    <property type="nucleotide sequence ID" value="NZ_GG666046.1"/>
</dbReference>
<evidence type="ECO:0000256" key="1">
    <source>
        <dbReference type="SAM" id="MobiDB-lite"/>
    </source>
</evidence>
<evidence type="ECO:0000256" key="2">
    <source>
        <dbReference type="SAM" id="Phobius"/>
    </source>
</evidence>
<sequence>MARNRRRARKDSYLSKRREKNKRFLRMVLALLVAVSLGFLYLNHSMNKENAKMTKDITSSEKKLEDVKAEINSLKEDYEMRNTDKFKEKVAEEKLGMVKKSKDNDEEKEESSVIKPPKKSDGENQANPANNQNANPSGEENPSQNENNKASQTSLPNPNDRETQNQQVETKTNENGR</sequence>
<keyword evidence="2" id="KW-0472">Membrane</keyword>
<gene>
    <name evidence="3" type="ORF">HMPREF0072_1869</name>
</gene>
<reference evidence="3 4" key="1">
    <citation type="submission" date="2008-10" db="EMBL/GenBank/DDBJ databases">
        <authorList>
            <person name="Qin X."/>
            <person name="Bachman B."/>
            <person name="Battles P."/>
            <person name="Bell A."/>
            <person name="Bess C."/>
            <person name="Bickham C."/>
            <person name="Chaboub L."/>
            <person name="Chen D."/>
            <person name="Coyle M."/>
            <person name="Deiros D.R."/>
            <person name="Dinh H."/>
            <person name="Forbes L."/>
            <person name="Fowler G."/>
            <person name="Francisco L."/>
            <person name="Fu Q."/>
            <person name="Gubbala S."/>
            <person name="Hale W."/>
            <person name="Han Y."/>
            <person name="Hemphill L."/>
            <person name="Highlander S.K."/>
            <person name="Hirani K."/>
            <person name="Hogues M."/>
            <person name="Jackson L."/>
            <person name="Jakkamsetti A."/>
            <person name="Javaid M."/>
            <person name="Jiang H."/>
            <person name="Korchina V."/>
            <person name="Kovar C."/>
            <person name="Lara F."/>
            <person name="Lee S."/>
            <person name="Mata R."/>
            <person name="Mathew T."/>
            <person name="Moen C."/>
            <person name="Morales K."/>
            <person name="Munidasa M."/>
            <person name="Nazareth L."/>
            <person name="Ngo R."/>
            <person name="Nguyen L."/>
            <person name="Okwuonu G."/>
            <person name="Ongeri F."/>
            <person name="Patil S."/>
            <person name="Petrosino J."/>
            <person name="Pham C."/>
            <person name="Pham P."/>
            <person name="Pu L.-L."/>
            <person name="Puazo M."/>
            <person name="Raj R."/>
            <person name="Reid J."/>
            <person name="Rouhana J."/>
            <person name="Saada N."/>
            <person name="Shang Y."/>
            <person name="Simmons D."/>
            <person name="Thornton R."/>
            <person name="Warren J."/>
            <person name="Weissenberger G."/>
            <person name="Zhang J."/>
            <person name="Zhang L."/>
            <person name="Zhou C."/>
            <person name="Zhu D."/>
            <person name="Muzny D."/>
            <person name="Worley K."/>
            <person name="Gibbs R."/>
        </authorList>
    </citation>
    <scope>NUCLEOTIDE SEQUENCE [LARGE SCALE GENOMIC DNA]</scope>
    <source>
        <strain evidence="3 4">ATCC 51172</strain>
    </source>
</reference>
<comment type="caution">
    <text evidence="3">The sequence shown here is derived from an EMBL/GenBank/DDBJ whole genome shotgun (WGS) entry which is preliminary data.</text>
</comment>
<dbReference type="EMBL" id="ABYO01000248">
    <property type="protein sequence ID" value="EEI85662.1"/>
    <property type="molecule type" value="Genomic_DNA"/>
</dbReference>
<dbReference type="Proteomes" id="UP000005984">
    <property type="component" value="Unassembled WGS sequence"/>
</dbReference>
<dbReference type="eggNOG" id="COG2919">
    <property type="taxonomic scope" value="Bacteria"/>
</dbReference>
<feature type="region of interest" description="Disordered" evidence="1">
    <location>
        <begin position="74"/>
        <end position="177"/>
    </location>
</feature>
<feature type="compositionally biased region" description="Polar residues" evidence="1">
    <location>
        <begin position="138"/>
        <end position="157"/>
    </location>
</feature>
<accession>C2BHP9</accession>
<evidence type="ECO:0000313" key="4">
    <source>
        <dbReference type="Proteomes" id="UP000005984"/>
    </source>
</evidence>
<name>C2BHP9_9FIRM</name>
<keyword evidence="4" id="KW-1185">Reference proteome</keyword>
<keyword evidence="2" id="KW-1133">Transmembrane helix</keyword>
<proteinExistence type="predicted"/>
<organism evidence="3 4">
    <name type="scientific">Anaerococcus lactolyticus ATCC 51172</name>
    <dbReference type="NCBI Taxonomy" id="525254"/>
    <lineage>
        <taxon>Bacteria</taxon>
        <taxon>Bacillati</taxon>
        <taxon>Bacillota</taxon>
        <taxon>Tissierellia</taxon>
        <taxon>Tissierellales</taxon>
        <taxon>Peptoniphilaceae</taxon>
        <taxon>Anaerococcus</taxon>
    </lineage>
</organism>
<dbReference type="STRING" id="525254.HMPREF0072_1869"/>
<feature type="transmembrane region" description="Helical" evidence="2">
    <location>
        <begin position="24"/>
        <end position="42"/>
    </location>
</feature>
<keyword evidence="2" id="KW-0812">Transmembrane</keyword>
<feature type="compositionally biased region" description="Low complexity" evidence="1">
    <location>
        <begin position="124"/>
        <end position="136"/>
    </location>
</feature>
<dbReference type="AlphaFoldDB" id="C2BHP9"/>
<protein>
    <recommendedName>
        <fullName evidence="5">Septum formation initiator</fullName>
    </recommendedName>
</protein>
<evidence type="ECO:0000313" key="3">
    <source>
        <dbReference type="EMBL" id="EEI85662.1"/>
    </source>
</evidence>
<evidence type="ECO:0008006" key="5">
    <source>
        <dbReference type="Google" id="ProtNLM"/>
    </source>
</evidence>
<dbReference type="HOGENOM" id="CLU_1514867_0_0_9"/>